<gene>
    <name evidence="12" type="ORF">GMRT_10003</name>
</gene>
<dbReference type="GO" id="GO:0005794">
    <property type="term" value="C:Golgi apparatus"/>
    <property type="evidence" value="ECO:0007669"/>
    <property type="project" value="TreeGrafter"/>
</dbReference>
<dbReference type="AlphaFoldDB" id="A0A4Z1SX24"/>
<keyword evidence="5 10" id="KW-0472">Membrane</keyword>
<dbReference type="Pfam" id="PF01529">
    <property type="entry name" value="DHHC"/>
    <property type="match status" value="1"/>
</dbReference>
<feature type="transmembrane region" description="Helical" evidence="10">
    <location>
        <begin position="53"/>
        <end position="72"/>
    </location>
</feature>
<evidence type="ECO:0000256" key="5">
    <source>
        <dbReference type="ARBA" id="ARBA00023136"/>
    </source>
</evidence>
<dbReference type="EMBL" id="VDLU01000002">
    <property type="protein sequence ID" value="TNJ28078.1"/>
    <property type="molecule type" value="Genomic_DNA"/>
</dbReference>
<evidence type="ECO:0000259" key="11">
    <source>
        <dbReference type="Pfam" id="PF01529"/>
    </source>
</evidence>
<comment type="subcellular location">
    <subcellularLocation>
        <location evidence="1">Endomembrane system</location>
        <topology evidence="1">Multi-pass membrane protein</topology>
    </subcellularLocation>
</comment>
<comment type="catalytic activity">
    <reaction evidence="9 10">
        <text>L-cysteinyl-[protein] + hexadecanoyl-CoA = S-hexadecanoyl-L-cysteinyl-[protein] + CoA</text>
        <dbReference type="Rhea" id="RHEA:36683"/>
        <dbReference type="Rhea" id="RHEA-COMP:10131"/>
        <dbReference type="Rhea" id="RHEA-COMP:11032"/>
        <dbReference type="ChEBI" id="CHEBI:29950"/>
        <dbReference type="ChEBI" id="CHEBI:57287"/>
        <dbReference type="ChEBI" id="CHEBI:57379"/>
        <dbReference type="ChEBI" id="CHEBI:74151"/>
        <dbReference type="EC" id="2.3.1.225"/>
    </reaction>
</comment>
<evidence type="ECO:0000313" key="12">
    <source>
        <dbReference type="EMBL" id="TNJ28078.1"/>
    </source>
</evidence>
<organism evidence="12 13">
    <name type="scientific">Giardia muris</name>
    <dbReference type="NCBI Taxonomy" id="5742"/>
    <lineage>
        <taxon>Eukaryota</taxon>
        <taxon>Metamonada</taxon>
        <taxon>Diplomonadida</taxon>
        <taxon>Hexamitidae</taxon>
        <taxon>Giardiinae</taxon>
        <taxon>Giardia</taxon>
    </lineage>
</organism>
<keyword evidence="2 10" id="KW-0808">Transferase</keyword>
<name>A0A4Z1SX24_GIAMU</name>
<comment type="domain">
    <text evidence="10">The DHHC domain is required for palmitoyltransferase activity.</text>
</comment>
<dbReference type="VEuPathDB" id="GiardiaDB:GMRT_10003"/>
<protein>
    <recommendedName>
        <fullName evidence="10">Palmitoyltransferase</fullName>
        <ecNumber evidence="10">2.3.1.225</ecNumber>
    </recommendedName>
</protein>
<keyword evidence="4 10" id="KW-1133">Transmembrane helix</keyword>
<keyword evidence="3 10" id="KW-0812">Transmembrane</keyword>
<evidence type="ECO:0000313" key="13">
    <source>
        <dbReference type="Proteomes" id="UP000315496"/>
    </source>
</evidence>
<keyword evidence="13" id="KW-1185">Reference proteome</keyword>
<dbReference type="PANTHER" id="PTHR22883">
    <property type="entry name" value="ZINC FINGER DHHC DOMAIN CONTAINING PROTEIN"/>
    <property type="match status" value="1"/>
</dbReference>
<dbReference type="GO" id="GO:0005783">
    <property type="term" value="C:endoplasmic reticulum"/>
    <property type="evidence" value="ECO:0007669"/>
    <property type="project" value="TreeGrafter"/>
</dbReference>
<evidence type="ECO:0000256" key="9">
    <source>
        <dbReference type="ARBA" id="ARBA00048048"/>
    </source>
</evidence>
<keyword evidence="6" id="KW-0564">Palmitate</keyword>
<dbReference type="GO" id="GO:0006612">
    <property type="term" value="P:protein targeting to membrane"/>
    <property type="evidence" value="ECO:0007669"/>
    <property type="project" value="TreeGrafter"/>
</dbReference>
<feature type="transmembrane region" description="Helical" evidence="10">
    <location>
        <begin position="152"/>
        <end position="178"/>
    </location>
</feature>
<evidence type="ECO:0000256" key="6">
    <source>
        <dbReference type="ARBA" id="ARBA00023139"/>
    </source>
</evidence>
<keyword evidence="7" id="KW-0449">Lipoprotein</keyword>
<comment type="caution">
    <text evidence="12">The sequence shown here is derived from an EMBL/GenBank/DDBJ whole genome shotgun (WGS) entry which is preliminary data.</text>
</comment>
<feature type="domain" description="Palmitoyltransferase DHHC" evidence="11">
    <location>
        <begin position="107"/>
        <end position="217"/>
    </location>
</feature>
<evidence type="ECO:0000256" key="4">
    <source>
        <dbReference type="ARBA" id="ARBA00022989"/>
    </source>
</evidence>
<dbReference type="InterPro" id="IPR039859">
    <property type="entry name" value="PFA4/ZDH16/20/ERF2-like"/>
</dbReference>
<feature type="transmembrane region" description="Helical" evidence="10">
    <location>
        <begin position="21"/>
        <end position="47"/>
    </location>
</feature>
<dbReference type="EC" id="2.3.1.225" evidence="10"/>
<evidence type="ECO:0000256" key="10">
    <source>
        <dbReference type="RuleBase" id="RU079119"/>
    </source>
</evidence>
<dbReference type="Proteomes" id="UP000315496">
    <property type="component" value="Chromosome 2"/>
</dbReference>
<dbReference type="PANTHER" id="PTHR22883:SF43">
    <property type="entry name" value="PALMITOYLTRANSFERASE APP"/>
    <property type="match status" value="1"/>
</dbReference>
<keyword evidence="8 10" id="KW-0012">Acyltransferase</keyword>
<proteinExistence type="inferred from homology"/>
<dbReference type="InterPro" id="IPR001594">
    <property type="entry name" value="Palmitoyltrfase_DHHC"/>
</dbReference>
<reference evidence="12 13" key="1">
    <citation type="submission" date="2019-05" db="EMBL/GenBank/DDBJ databases">
        <title>The compact genome of Giardia muris reveals important steps in the evolution of intestinal protozoan parasites.</title>
        <authorList>
            <person name="Xu F."/>
            <person name="Jimenez-Gonzalez A."/>
            <person name="Einarsson E."/>
            <person name="Astvaldsson A."/>
            <person name="Peirasmaki D."/>
            <person name="Eckmann L."/>
            <person name="Andersson J.O."/>
            <person name="Svard S.G."/>
            <person name="Jerlstrom-Hultqvist J."/>
        </authorList>
    </citation>
    <scope>NUCLEOTIDE SEQUENCE [LARGE SCALE GENOMIC DNA]</scope>
    <source>
        <strain evidence="12 13">Roberts-Thomson</strain>
    </source>
</reference>
<dbReference type="OrthoDB" id="4096362at2759"/>
<evidence type="ECO:0000256" key="1">
    <source>
        <dbReference type="ARBA" id="ARBA00004127"/>
    </source>
</evidence>
<evidence type="ECO:0000256" key="7">
    <source>
        <dbReference type="ARBA" id="ARBA00023288"/>
    </source>
</evidence>
<accession>A0A4Z1SX24</accession>
<evidence type="ECO:0000256" key="8">
    <source>
        <dbReference type="ARBA" id="ARBA00023315"/>
    </source>
</evidence>
<evidence type="ECO:0000256" key="3">
    <source>
        <dbReference type="ARBA" id="ARBA00022692"/>
    </source>
</evidence>
<feature type="transmembrane region" description="Helical" evidence="10">
    <location>
        <begin position="184"/>
        <end position="213"/>
    </location>
</feature>
<dbReference type="PROSITE" id="PS50216">
    <property type="entry name" value="DHHC"/>
    <property type="match status" value="1"/>
</dbReference>
<sequence>MSGYRSMRRCCRRRCIRGFDFICLSAILAIYVGYYALQVAFICSYSGRVLTPYVTYTVTTVLFCLCFGLQLATSLRDPGYMPCVTESRRQDNAPLVTVHVGQTIANAVYCSSCNVARPPGTSHCSDCEHCIVYFDHHCPWMGADIGLRNYNLFIWSLLGIAMYCIWTIVNAAICIFIPNNNTLLIVICILCFLGGAFGTLFGGGMLFSNLGLIRKDTSIRAYKRGRASAAEEVRNIKAKNELNLQEEVSEVSEQRTIELRSALGREGEDFVVTTSEFEEIYETISRLRGFKIKHPGWRRVFLGSSMPTLMDRPIQEAEKLAWVWTFVLCSEFPPE</sequence>
<comment type="similarity">
    <text evidence="10">Belongs to the DHHC palmitoyltransferase family.</text>
</comment>
<dbReference type="GO" id="GO:0019706">
    <property type="term" value="F:protein-cysteine S-palmitoyltransferase activity"/>
    <property type="evidence" value="ECO:0007669"/>
    <property type="project" value="UniProtKB-EC"/>
</dbReference>
<evidence type="ECO:0000256" key="2">
    <source>
        <dbReference type="ARBA" id="ARBA00022679"/>
    </source>
</evidence>